<dbReference type="AlphaFoldDB" id="A0AB34QSG4"/>
<dbReference type="RefSeq" id="WP_161792797.1">
    <property type="nucleotide sequence ID" value="NZ_JXCL01000040.1"/>
</dbReference>
<gene>
    <name evidence="1" type="ORF">B4127_1518</name>
</gene>
<sequence>MNKNGEDIWIENGKIVTPVKTVHFEDDELYVEIEDFTEVEVSAID</sequence>
<evidence type="ECO:0000313" key="2">
    <source>
        <dbReference type="Proteomes" id="UP000031978"/>
    </source>
</evidence>
<comment type="caution">
    <text evidence="1">The sequence shown here is derived from an EMBL/GenBank/DDBJ whole genome shotgun (WGS) entry which is preliminary data.</text>
</comment>
<reference evidence="1 2" key="1">
    <citation type="submission" date="2014-12" db="EMBL/GenBank/DDBJ databases">
        <title>Draft Genome Sequences of Five Spore-Forming Food Isolates of Bacillus pumilus.</title>
        <authorList>
            <person name="de Jong A."/>
            <person name="van Heel A.J."/>
            <person name="Montalban-Lopez M."/>
            <person name="Krawczyk A.O."/>
            <person name="Berendsen E.M."/>
            <person name="Wells-Bennik M."/>
            <person name="Kuipers O.P."/>
        </authorList>
    </citation>
    <scope>NUCLEOTIDE SEQUENCE [LARGE SCALE GENOMIC DNA]</scope>
    <source>
        <strain evidence="1 2">B4127</strain>
    </source>
</reference>
<accession>A0AB34QSG4</accession>
<proteinExistence type="predicted"/>
<protein>
    <submittedName>
        <fullName evidence="1">Uncharacterized protein</fullName>
    </submittedName>
</protein>
<evidence type="ECO:0000313" key="1">
    <source>
        <dbReference type="EMBL" id="KIL12187.1"/>
    </source>
</evidence>
<name>A0AB34QSG4_BACPU</name>
<organism evidence="1 2">
    <name type="scientific">Bacillus pumilus</name>
    <name type="common">Bacillus mesentericus</name>
    <dbReference type="NCBI Taxonomy" id="1408"/>
    <lineage>
        <taxon>Bacteria</taxon>
        <taxon>Bacillati</taxon>
        <taxon>Bacillota</taxon>
        <taxon>Bacilli</taxon>
        <taxon>Bacillales</taxon>
        <taxon>Bacillaceae</taxon>
        <taxon>Bacillus</taxon>
    </lineage>
</organism>
<dbReference type="EMBL" id="JXCL01000040">
    <property type="protein sequence ID" value="KIL12187.1"/>
    <property type="molecule type" value="Genomic_DNA"/>
</dbReference>
<dbReference type="Proteomes" id="UP000031978">
    <property type="component" value="Unassembled WGS sequence"/>
</dbReference>